<accession>A0A1N7SPJ4</accession>
<protein>
    <recommendedName>
        <fullName evidence="1">TniQ domain-containing protein</fullName>
    </recommendedName>
</protein>
<proteinExistence type="predicted"/>
<evidence type="ECO:0000313" key="3">
    <source>
        <dbReference type="Proteomes" id="UP000187012"/>
    </source>
</evidence>
<dbReference type="OrthoDB" id="470139at2"/>
<dbReference type="Proteomes" id="UP000187012">
    <property type="component" value="Unassembled WGS sequence"/>
</dbReference>
<dbReference type="Pfam" id="PF06527">
    <property type="entry name" value="TniQ"/>
    <property type="match status" value="1"/>
</dbReference>
<dbReference type="AlphaFoldDB" id="A0A1N7SPJ4"/>
<dbReference type="RefSeq" id="WP_094783387.1">
    <property type="nucleotide sequence ID" value="NZ_CYGX02000137.1"/>
</dbReference>
<evidence type="ECO:0000313" key="2">
    <source>
        <dbReference type="EMBL" id="SIT49354.1"/>
    </source>
</evidence>
<dbReference type="InterPro" id="IPR009492">
    <property type="entry name" value="TniQ"/>
</dbReference>
<feature type="domain" description="TniQ" evidence="1">
    <location>
        <begin position="2"/>
        <end position="154"/>
    </location>
</feature>
<organism evidence="2 3">
    <name type="scientific">Paraburkholderia ribeironis</name>
    <dbReference type="NCBI Taxonomy" id="1247936"/>
    <lineage>
        <taxon>Bacteria</taxon>
        <taxon>Pseudomonadati</taxon>
        <taxon>Pseudomonadota</taxon>
        <taxon>Betaproteobacteria</taxon>
        <taxon>Burkholderiales</taxon>
        <taxon>Burkholderiaceae</taxon>
        <taxon>Paraburkholderia</taxon>
    </lineage>
</organism>
<dbReference type="EMBL" id="CYGX02000137">
    <property type="protein sequence ID" value="SIT49354.1"/>
    <property type="molecule type" value="Genomic_DNA"/>
</dbReference>
<sequence length="293" mass="33541">MYFPKPYPDELMGSIMIRASHHLGLSTRRFGPMLDLANWEIPSFIYPRGLARVATLCAKDASELLWEHTLFPYVVWAPHLNARKQLEVQELTDEPLTATFKLGRVFPNRLNATFFRKLCPICASEEYRDLGETYWHRNHALPGVFVCPLHQVRLHVTRIPLLKRGLLKWDVLPQETHGTASTEPADVALLSAIADASAMILRGDYSPIPHKEAFYRLGYQHECNPNGLHQFSVDFGTFFGRDFLRQIDVPLTRLTRKSWPVAMAAADRAFDLDQPQLRWILIDLFLAVRAAHA</sequence>
<gene>
    <name evidence="2" type="ORF">BN2475_1370013</name>
</gene>
<evidence type="ECO:0000259" key="1">
    <source>
        <dbReference type="Pfam" id="PF06527"/>
    </source>
</evidence>
<reference evidence="2 3" key="1">
    <citation type="submission" date="2016-12" db="EMBL/GenBank/DDBJ databases">
        <authorList>
            <person name="Song W.-J."/>
            <person name="Kurnit D.M."/>
        </authorList>
    </citation>
    <scope>NUCLEOTIDE SEQUENCE [LARGE SCALE GENOMIC DNA]</scope>
    <source>
        <strain evidence="2 3">STM7296</strain>
    </source>
</reference>
<name>A0A1N7SPJ4_9BURK</name>
<keyword evidence="3" id="KW-1185">Reference proteome</keyword>
<dbReference type="STRING" id="1247936.BN2475_1370013"/>